<gene>
    <name evidence="3" type="ORF">BQ2448_111</name>
</gene>
<feature type="compositionally biased region" description="Low complexity" evidence="1">
    <location>
        <begin position="26"/>
        <end position="36"/>
    </location>
</feature>
<evidence type="ECO:0000313" key="4">
    <source>
        <dbReference type="Proteomes" id="UP000198372"/>
    </source>
</evidence>
<dbReference type="OrthoDB" id="9996895at2759"/>
<dbReference type="Pfam" id="PF00004">
    <property type="entry name" value="AAA"/>
    <property type="match status" value="1"/>
</dbReference>
<keyword evidence="4" id="KW-1185">Reference proteome</keyword>
<evidence type="ECO:0000313" key="3">
    <source>
        <dbReference type="EMBL" id="SCV67990.1"/>
    </source>
</evidence>
<reference evidence="4" key="1">
    <citation type="submission" date="2016-09" db="EMBL/GenBank/DDBJ databases">
        <authorList>
            <person name="Jeantristanb JTB J.-T."/>
            <person name="Ricardo R."/>
        </authorList>
    </citation>
    <scope>NUCLEOTIDE SEQUENCE [LARGE SCALE GENOMIC DNA]</scope>
</reference>
<dbReference type="PANTHER" id="PTHR23389">
    <property type="entry name" value="CHROMOSOME TRANSMISSION FIDELITY FACTOR 18"/>
    <property type="match status" value="1"/>
</dbReference>
<accession>A0A238F1J7</accession>
<feature type="region of interest" description="Disordered" evidence="1">
    <location>
        <begin position="947"/>
        <end position="1025"/>
    </location>
</feature>
<feature type="region of interest" description="Disordered" evidence="1">
    <location>
        <begin position="554"/>
        <end position="582"/>
    </location>
</feature>
<feature type="compositionally biased region" description="Basic and acidic residues" evidence="1">
    <location>
        <begin position="974"/>
        <end position="992"/>
    </location>
</feature>
<evidence type="ECO:0000256" key="1">
    <source>
        <dbReference type="SAM" id="MobiDB-lite"/>
    </source>
</evidence>
<dbReference type="GO" id="GO:0016887">
    <property type="term" value="F:ATP hydrolysis activity"/>
    <property type="evidence" value="ECO:0007669"/>
    <property type="project" value="InterPro"/>
</dbReference>
<dbReference type="GO" id="GO:0003677">
    <property type="term" value="F:DNA binding"/>
    <property type="evidence" value="ECO:0007669"/>
    <property type="project" value="TreeGrafter"/>
</dbReference>
<dbReference type="AlphaFoldDB" id="A0A238F1J7"/>
<feature type="compositionally biased region" description="Basic residues" evidence="1">
    <location>
        <begin position="950"/>
        <end position="965"/>
    </location>
</feature>
<name>A0A238F1J7_9BASI</name>
<sequence length="1025" mass="110944">MDPSAMSRAPPPKMYSLFERRPAPTAPTAPAALVAARHGEEEANQLQSQPPPPTPLSRTMSIANGAPLSPTLQPSHQPNVAQKSSKIKAIKGPNEKLAKKGLNNERVKTSAPSRLAVPVGHDDDDDVLIVASSDSSSASASHSSNDDKITAPRSIFDRAGPSTAILPHSPPLALSRTPSASTSAVPVLVIPDSPPPKPTFTFQPLGEVCKAKRVQRKLNEPVEARWPNSEEHGHFFRLGTAHVPEHSFSRDRNSVERWSSSVPGIGEGKAIDRSSDAAYFDDFRASVCSEKLSPDSAVASPKHLQRPLAQVSSFVSYYPTHPLFDRITAPLRAVHPNRANFDRPGDGASSRPNAASAFHRKDNWTVKYAPQAANEVLGTISGSSAQKLKAWLQEVKVSEVRSGNNKRGRQIQRGFNIKKKRRRGYGGASDLEGFVASDDEEVDYEGLDCDDGDDDGSMEEPSPSSGWVSSLSNLILLAGPNGSGKTAAVHAVASELGWDVFEVYPGIGKRTAKDIEKLVGEVGRNHTVRAGGASSPRKPSATATGGLFSMFAKQTAKGEPTASSSRTDSAKPKGSSSTAASAESSTHQSLILFEEVDVLYRDEKDFWTGLAHLATTSRRPIILTCTDTSYIPFSELGLQTINTGGSASPEKWLPFAPPEPRFGASLLRLVALAEGHILTEASTTRLYLDSSPAPDLPDFVTNGYADPLPHPYPTDPRVETAAPIPDLRRSLMQLQFECQWAVGDPGGVSRMEVEEGKETRTNWSFSTLNENRDRIETSVVSINFEIIREVRGRLESYAIATEAQSFVDAFVSRRPAVALEDYDSLSLQLTSDEMLEGPTISSVTPQLPHQLASSGNLEHSISTSIDYMIACLTNGVAYPSNEALRTRRLSSVSDAASFLIPLAIVDAPAPILPSPRIFVDYLPFIRQITAHEDLLEALQGQDHVALMGRRSTRRSSRAAQRRPRRLGWNEEQVDSIRKGGFEGIEQDRRPEFQWEDEDDPIEDAAAASAAGEVQAELAAHSSQIS</sequence>
<feature type="compositionally biased region" description="Acidic residues" evidence="1">
    <location>
        <begin position="993"/>
        <end position="1002"/>
    </location>
</feature>
<feature type="compositionally biased region" description="Acidic residues" evidence="1">
    <location>
        <begin position="443"/>
        <end position="458"/>
    </location>
</feature>
<feature type="region of interest" description="Disordered" evidence="1">
    <location>
        <begin position="133"/>
        <end position="154"/>
    </location>
</feature>
<dbReference type="GO" id="GO:0005634">
    <property type="term" value="C:nucleus"/>
    <property type="evidence" value="ECO:0007669"/>
    <property type="project" value="TreeGrafter"/>
</dbReference>
<dbReference type="Gene3D" id="3.40.50.300">
    <property type="entry name" value="P-loop containing nucleotide triphosphate hydrolases"/>
    <property type="match status" value="1"/>
</dbReference>
<dbReference type="SUPFAM" id="SSF52540">
    <property type="entry name" value="P-loop containing nucleoside triphosphate hydrolases"/>
    <property type="match status" value="1"/>
</dbReference>
<feature type="compositionally biased region" description="Low complexity" evidence="1">
    <location>
        <begin position="1003"/>
        <end position="1019"/>
    </location>
</feature>
<feature type="region of interest" description="Disordered" evidence="1">
    <location>
        <begin position="1"/>
        <end position="121"/>
    </location>
</feature>
<dbReference type="Proteomes" id="UP000198372">
    <property type="component" value="Unassembled WGS sequence"/>
</dbReference>
<dbReference type="PANTHER" id="PTHR23389:SF21">
    <property type="entry name" value="ATPASE FAMILY AAA DOMAIN-CONTAINING PROTEIN 5"/>
    <property type="match status" value="1"/>
</dbReference>
<organism evidence="3 4">
    <name type="scientific">Microbotryum intermedium</name>
    <dbReference type="NCBI Taxonomy" id="269621"/>
    <lineage>
        <taxon>Eukaryota</taxon>
        <taxon>Fungi</taxon>
        <taxon>Dikarya</taxon>
        <taxon>Basidiomycota</taxon>
        <taxon>Pucciniomycotina</taxon>
        <taxon>Microbotryomycetes</taxon>
        <taxon>Microbotryales</taxon>
        <taxon>Microbotryaceae</taxon>
        <taxon>Microbotryum</taxon>
    </lineage>
</organism>
<dbReference type="EMBL" id="FMSP01000003">
    <property type="protein sequence ID" value="SCV67990.1"/>
    <property type="molecule type" value="Genomic_DNA"/>
</dbReference>
<proteinExistence type="predicted"/>
<dbReference type="STRING" id="269621.A0A238F1J7"/>
<protein>
    <submittedName>
        <fullName evidence="3">BQ2448_111 protein</fullName>
    </submittedName>
</protein>
<feature type="compositionally biased region" description="Polar residues" evidence="1">
    <location>
        <begin position="70"/>
        <end position="84"/>
    </location>
</feature>
<feature type="compositionally biased region" description="Low complexity" evidence="1">
    <location>
        <begin position="133"/>
        <end position="143"/>
    </location>
</feature>
<dbReference type="GO" id="GO:0005524">
    <property type="term" value="F:ATP binding"/>
    <property type="evidence" value="ECO:0007669"/>
    <property type="project" value="InterPro"/>
</dbReference>
<evidence type="ECO:0000259" key="2">
    <source>
        <dbReference type="Pfam" id="PF00004"/>
    </source>
</evidence>
<feature type="domain" description="ATPase AAA-type core" evidence="2">
    <location>
        <begin position="475"/>
        <end position="503"/>
    </location>
</feature>
<dbReference type="InterPro" id="IPR027417">
    <property type="entry name" value="P-loop_NTPase"/>
</dbReference>
<feature type="region of interest" description="Disordered" evidence="1">
    <location>
        <begin position="443"/>
        <end position="466"/>
    </location>
</feature>
<dbReference type="InterPro" id="IPR003959">
    <property type="entry name" value="ATPase_AAA_core"/>
</dbReference>
<feature type="compositionally biased region" description="Basic and acidic residues" evidence="1">
    <location>
        <begin position="93"/>
        <end position="108"/>
    </location>
</feature>